<accession>A0A5B2TWC6</accession>
<dbReference type="Gene3D" id="2.60.120.560">
    <property type="entry name" value="Exo-inulinase, domain 1"/>
    <property type="match status" value="1"/>
</dbReference>
<evidence type="ECO:0000313" key="2">
    <source>
        <dbReference type="EMBL" id="KAA2218831.1"/>
    </source>
</evidence>
<dbReference type="Pfam" id="PF06439">
    <property type="entry name" value="3keto-disac_hyd"/>
    <property type="match status" value="1"/>
</dbReference>
<dbReference type="RefSeq" id="WP_154917345.1">
    <property type="nucleotide sequence ID" value="NZ_VUOE01000001.1"/>
</dbReference>
<comment type="caution">
    <text evidence="2">The sequence shown here is derived from an EMBL/GenBank/DDBJ whole genome shotgun (WGS) entry which is preliminary data.</text>
</comment>
<gene>
    <name evidence="2" type="ORF">F0361_04185</name>
</gene>
<dbReference type="InterPro" id="IPR010496">
    <property type="entry name" value="AL/BT2_dom"/>
</dbReference>
<dbReference type="EMBL" id="VUOE01000001">
    <property type="protein sequence ID" value="KAA2218831.1"/>
    <property type="molecule type" value="Genomic_DNA"/>
</dbReference>
<organism evidence="2 3">
    <name type="scientific">Maribacter flavus</name>
    <dbReference type="NCBI Taxonomy" id="1658664"/>
    <lineage>
        <taxon>Bacteria</taxon>
        <taxon>Pseudomonadati</taxon>
        <taxon>Bacteroidota</taxon>
        <taxon>Flavobacteriia</taxon>
        <taxon>Flavobacteriales</taxon>
        <taxon>Flavobacteriaceae</taxon>
        <taxon>Maribacter</taxon>
    </lineage>
</organism>
<proteinExistence type="predicted"/>
<evidence type="ECO:0000313" key="3">
    <source>
        <dbReference type="Proteomes" id="UP000323188"/>
    </source>
</evidence>
<evidence type="ECO:0000259" key="1">
    <source>
        <dbReference type="Pfam" id="PF06439"/>
    </source>
</evidence>
<reference evidence="2 3" key="1">
    <citation type="submission" date="2019-09" db="EMBL/GenBank/DDBJ databases">
        <authorList>
            <person name="Khan S.A."/>
            <person name="Jeon C.O."/>
            <person name="Chun B.H."/>
            <person name="Jeong S.E."/>
        </authorList>
    </citation>
    <scope>NUCLEOTIDE SEQUENCE [LARGE SCALE GENOMIC DNA]</scope>
    <source>
        <strain evidence="2 3">KCTC 42508</strain>
    </source>
</reference>
<protein>
    <submittedName>
        <fullName evidence="2">DUF1080 domain-containing protein</fullName>
    </submittedName>
</protein>
<dbReference type="Proteomes" id="UP000323188">
    <property type="component" value="Unassembled WGS sequence"/>
</dbReference>
<sequence length="273" mass="30728">MIKPVALLCKGLLLTAFICSTSCKDNKKAAEKVVPEQPKDQWIAIFNGEDLNGWTMKINGYPLGENFGNTFRVEDSILKIRYDGYGPEFGERFGALFYNKELMDYRLKVEYRFVGETAPGAPEWGYRDSGVQIHTQPPNTVQLNQGFPICLEYNLHGGSGTDDRPLGAICGIGMKVEIDGERSDLFCNPAKVAKTFHGDQWITVEIDVQDGKMKHFVNGEEIMSYTNPVYDPENEFARAFIKEGDSTVKSGYISLQSNSHPIDFRKIELLPYN</sequence>
<dbReference type="AlphaFoldDB" id="A0A5B2TWC6"/>
<dbReference type="GO" id="GO:0016787">
    <property type="term" value="F:hydrolase activity"/>
    <property type="evidence" value="ECO:0007669"/>
    <property type="project" value="InterPro"/>
</dbReference>
<feature type="domain" description="3-keto-alpha-glucoside-1,2-lyase/3-keto-2-hydroxy-glucal hydratase" evidence="1">
    <location>
        <begin position="41"/>
        <end position="269"/>
    </location>
</feature>
<name>A0A5B2TWC6_9FLAO</name>